<name>A0A6B0V6K3_IXORI</name>
<feature type="chain" id="PRO_5025567732" evidence="1">
    <location>
        <begin position="19"/>
        <end position="290"/>
    </location>
</feature>
<evidence type="ECO:0000313" key="2">
    <source>
        <dbReference type="EMBL" id="MXU97807.1"/>
    </source>
</evidence>
<dbReference type="SUPFAM" id="SSF50814">
    <property type="entry name" value="Lipocalins"/>
    <property type="match status" value="1"/>
</dbReference>
<dbReference type="InterPro" id="IPR002970">
    <property type="entry name" value="Tick_his-bd"/>
</dbReference>
<dbReference type="EMBL" id="GIFC01015724">
    <property type="protein sequence ID" value="MXU97807.1"/>
    <property type="molecule type" value="Transcribed_RNA"/>
</dbReference>
<dbReference type="GO" id="GO:0043176">
    <property type="term" value="F:amine binding"/>
    <property type="evidence" value="ECO:0007669"/>
    <property type="project" value="InterPro"/>
</dbReference>
<dbReference type="Gene3D" id="2.40.128.20">
    <property type="match status" value="1"/>
</dbReference>
<reference evidence="2" key="1">
    <citation type="submission" date="2019-12" db="EMBL/GenBank/DDBJ databases">
        <title>An insight into the sialome of adult female Ixodes ricinus ticks feeding for 6 days.</title>
        <authorList>
            <person name="Perner J."/>
            <person name="Ribeiro J.M.C."/>
        </authorList>
    </citation>
    <scope>NUCLEOTIDE SEQUENCE</scope>
    <source>
        <strain evidence="2">Semi-engorged</strain>
        <tissue evidence="2">Salivary glands</tissue>
    </source>
</reference>
<dbReference type="GO" id="GO:0030682">
    <property type="term" value="P:symbiont-mediated perturbation of host defenses"/>
    <property type="evidence" value="ECO:0007669"/>
    <property type="project" value="InterPro"/>
</dbReference>
<accession>A0A6B0V6K3</accession>
<dbReference type="Pfam" id="PF02098">
    <property type="entry name" value="His_binding"/>
    <property type="match status" value="2"/>
</dbReference>
<protein>
    <submittedName>
        <fullName evidence="2">Putative lipocalin</fullName>
    </submittedName>
</protein>
<organism evidence="2">
    <name type="scientific">Ixodes ricinus</name>
    <name type="common">Common tick</name>
    <name type="synonym">Acarus ricinus</name>
    <dbReference type="NCBI Taxonomy" id="34613"/>
    <lineage>
        <taxon>Eukaryota</taxon>
        <taxon>Metazoa</taxon>
        <taxon>Ecdysozoa</taxon>
        <taxon>Arthropoda</taxon>
        <taxon>Chelicerata</taxon>
        <taxon>Arachnida</taxon>
        <taxon>Acari</taxon>
        <taxon>Parasitiformes</taxon>
        <taxon>Ixodida</taxon>
        <taxon>Ixodoidea</taxon>
        <taxon>Ixodidae</taxon>
        <taxon>Ixodinae</taxon>
        <taxon>Ixodes</taxon>
    </lineage>
</organism>
<sequence length="290" mass="33349">MLALKHLVFCLSVFTAYADVEFKSWERPPDNNPDLNREDLGAMQDAWKTIKCTATQSYYLIYSSGSGTRTHYPNAKCLQVRSSGLNHTLKSANYTSKWYNTRCRQIVSRTEYVQAVTQKDYSIENIMNVGQPQLEARSPNGTCYNLDLNFFCGSVFGCVIYHQECWRRPFLPFSEKYVLFGNSFCYILRSLQDSGGFASCDFWVREDWLKQNVLIPKVQNEESERNEESGTADKTITYLYDSLFKQLPSSCRYAFLFNCGYPTYRIYDKEVCDNITEAENPASGGRNGSN</sequence>
<keyword evidence="1" id="KW-0732">Signal</keyword>
<dbReference type="AlphaFoldDB" id="A0A6B0V6K3"/>
<proteinExistence type="predicted"/>
<feature type="signal peptide" evidence="1">
    <location>
        <begin position="1"/>
        <end position="18"/>
    </location>
</feature>
<dbReference type="InterPro" id="IPR012674">
    <property type="entry name" value="Calycin"/>
</dbReference>
<evidence type="ECO:0000256" key="1">
    <source>
        <dbReference type="SAM" id="SignalP"/>
    </source>
</evidence>